<organism evidence="1 2">
    <name type="scientific">Brassica cretica</name>
    <name type="common">Mustard</name>
    <dbReference type="NCBI Taxonomy" id="69181"/>
    <lineage>
        <taxon>Eukaryota</taxon>
        <taxon>Viridiplantae</taxon>
        <taxon>Streptophyta</taxon>
        <taxon>Embryophyta</taxon>
        <taxon>Tracheophyta</taxon>
        <taxon>Spermatophyta</taxon>
        <taxon>Magnoliopsida</taxon>
        <taxon>eudicotyledons</taxon>
        <taxon>Gunneridae</taxon>
        <taxon>Pentapetalae</taxon>
        <taxon>rosids</taxon>
        <taxon>malvids</taxon>
        <taxon>Brassicales</taxon>
        <taxon>Brassicaceae</taxon>
        <taxon>Brassiceae</taxon>
        <taxon>Brassica</taxon>
    </lineage>
</organism>
<dbReference type="Proteomes" id="UP000712281">
    <property type="component" value="Unassembled WGS sequence"/>
</dbReference>
<proteinExistence type="predicted"/>
<name>A0A8S9GYY1_BRACR</name>
<protein>
    <submittedName>
        <fullName evidence="1">Uncharacterized protein</fullName>
    </submittedName>
</protein>
<accession>A0A8S9GYY1</accession>
<evidence type="ECO:0000313" key="1">
    <source>
        <dbReference type="EMBL" id="KAF2551545.1"/>
    </source>
</evidence>
<sequence>MDPPDKDPNPDILKLPGYPIRPRPTCSTGWSMIDHHLVYNKYSLLAWVEDEAKASQARAGGGGTKMEME</sequence>
<comment type="caution">
    <text evidence="1">The sequence shown here is derived from an EMBL/GenBank/DDBJ whole genome shotgun (WGS) entry which is preliminary data.</text>
</comment>
<evidence type="ECO:0000313" key="2">
    <source>
        <dbReference type="Proteomes" id="UP000712281"/>
    </source>
</evidence>
<gene>
    <name evidence="1" type="ORF">F2Q68_00036251</name>
</gene>
<reference evidence="1" key="1">
    <citation type="submission" date="2019-12" db="EMBL/GenBank/DDBJ databases">
        <title>Genome sequencing and annotation of Brassica cretica.</title>
        <authorList>
            <person name="Studholme D.J."/>
            <person name="Sarris P.F."/>
        </authorList>
    </citation>
    <scope>NUCLEOTIDE SEQUENCE</scope>
    <source>
        <strain evidence="1">PFS-001/15</strain>
        <tissue evidence="1">Leaf</tissue>
    </source>
</reference>
<dbReference type="EMBL" id="QGKW02001988">
    <property type="protein sequence ID" value="KAF2551545.1"/>
    <property type="molecule type" value="Genomic_DNA"/>
</dbReference>
<dbReference type="AlphaFoldDB" id="A0A8S9GYY1"/>